<evidence type="ECO:0000313" key="4">
    <source>
        <dbReference type="Proteomes" id="UP001595816"/>
    </source>
</evidence>
<accession>A0ABV8LRG2</accession>
<dbReference type="RefSeq" id="WP_253760829.1">
    <property type="nucleotide sequence ID" value="NZ_JAMZDZ010000001.1"/>
</dbReference>
<feature type="compositionally biased region" description="Basic and acidic residues" evidence="1">
    <location>
        <begin position="1"/>
        <end position="14"/>
    </location>
</feature>
<proteinExistence type="predicted"/>
<evidence type="ECO:0000256" key="1">
    <source>
        <dbReference type="SAM" id="MobiDB-lite"/>
    </source>
</evidence>
<evidence type="ECO:0008006" key="5">
    <source>
        <dbReference type="Google" id="ProtNLM"/>
    </source>
</evidence>
<organism evidence="3 4">
    <name type="scientific">Hamadaea flava</name>
    <dbReference type="NCBI Taxonomy" id="1742688"/>
    <lineage>
        <taxon>Bacteria</taxon>
        <taxon>Bacillati</taxon>
        <taxon>Actinomycetota</taxon>
        <taxon>Actinomycetes</taxon>
        <taxon>Micromonosporales</taxon>
        <taxon>Micromonosporaceae</taxon>
        <taxon>Hamadaea</taxon>
    </lineage>
</organism>
<keyword evidence="4" id="KW-1185">Reference proteome</keyword>
<feature type="region of interest" description="Disordered" evidence="1">
    <location>
        <begin position="1"/>
        <end position="24"/>
    </location>
</feature>
<dbReference type="Proteomes" id="UP001595816">
    <property type="component" value="Unassembled WGS sequence"/>
</dbReference>
<evidence type="ECO:0000256" key="2">
    <source>
        <dbReference type="SAM" id="Phobius"/>
    </source>
</evidence>
<feature type="transmembrane region" description="Helical" evidence="2">
    <location>
        <begin position="38"/>
        <end position="59"/>
    </location>
</feature>
<keyword evidence="2" id="KW-1133">Transmembrane helix</keyword>
<gene>
    <name evidence="3" type="ORF">ACFOZ4_22420</name>
</gene>
<reference evidence="4" key="1">
    <citation type="journal article" date="2019" name="Int. J. Syst. Evol. Microbiol.">
        <title>The Global Catalogue of Microorganisms (GCM) 10K type strain sequencing project: providing services to taxonomists for standard genome sequencing and annotation.</title>
        <authorList>
            <consortium name="The Broad Institute Genomics Platform"/>
            <consortium name="The Broad Institute Genome Sequencing Center for Infectious Disease"/>
            <person name="Wu L."/>
            <person name="Ma J."/>
        </authorList>
    </citation>
    <scope>NUCLEOTIDE SEQUENCE [LARGE SCALE GENOMIC DNA]</scope>
    <source>
        <strain evidence="4">CGMCC 4.7289</strain>
    </source>
</reference>
<dbReference type="EMBL" id="JBHSAY010000010">
    <property type="protein sequence ID" value="MFC4133375.1"/>
    <property type="molecule type" value="Genomic_DNA"/>
</dbReference>
<name>A0ABV8LRG2_9ACTN</name>
<evidence type="ECO:0000313" key="3">
    <source>
        <dbReference type="EMBL" id="MFC4133375.1"/>
    </source>
</evidence>
<comment type="caution">
    <text evidence="3">The sequence shown here is derived from an EMBL/GenBank/DDBJ whole genome shotgun (WGS) entry which is preliminary data.</text>
</comment>
<keyword evidence="2" id="KW-0812">Transmembrane</keyword>
<sequence length="289" mass="30549">MQEEQLGDRLHELAEVPPSAAPTGRLLERGRRARHRRAAVTSASLAAVVALGVVGVAAATSGTPDRPAATASAADPRLELVAAVTKSENISYRLRLTTATPSGQSLMTYEGAFDPRTATGYVRAPQDDSIMVELLIDGTRYMGAERPQSPLPADKGPGEKYGRYGQYPGKFDHLSIYGDADTVVGAAAPDPAALFKALKALDATVTRKPDGSVHFEYAEQSDKGLTTTSTAGDVTFDADGRVAKIAMTFQWQTTVKGKLQSGTVVSTLQLSDYGLSVQVKRPTDVVPAT</sequence>
<protein>
    <recommendedName>
        <fullName evidence="5">LppX_LprAFG lipoprotein</fullName>
    </recommendedName>
</protein>
<keyword evidence="2" id="KW-0472">Membrane</keyword>